<dbReference type="InterPro" id="IPR037171">
    <property type="entry name" value="NagB/RpiA_transferase-like"/>
</dbReference>
<feature type="region of interest" description="Disordered" evidence="5">
    <location>
        <begin position="239"/>
        <end position="262"/>
    </location>
</feature>
<dbReference type="GO" id="GO:0009396">
    <property type="term" value="P:folic acid-containing compound biosynthetic process"/>
    <property type="evidence" value="ECO:0007669"/>
    <property type="project" value="TreeGrafter"/>
</dbReference>
<dbReference type="GO" id="GO:0035999">
    <property type="term" value="P:tetrahydrofolate interconversion"/>
    <property type="evidence" value="ECO:0007669"/>
    <property type="project" value="TreeGrafter"/>
</dbReference>
<dbReference type="EMBL" id="RCIW01000009">
    <property type="protein sequence ID" value="RLP09932.1"/>
    <property type="molecule type" value="Genomic_DNA"/>
</dbReference>
<feature type="region of interest" description="Disordered" evidence="5">
    <location>
        <begin position="46"/>
        <end position="89"/>
    </location>
</feature>
<keyword evidence="6" id="KW-0436">Ligase</keyword>
<dbReference type="Pfam" id="PF01812">
    <property type="entry name" value="5-FTHF_cyc-lig"/>
    <property type="match status" value="1"/>
</dbReference>
<evidence type="ECO:0000256" key="4">
    <source>
        <dbReference type="RuleBase" id="RU361279"/>
    </source>
</evidence>
<dbReference type="PANTHER" id="PTHR23407">
    <property type="entry name" value="ATPASE INHIBITOR/5-FORMYLTETRAHYDROFOLATE CYCLO-LIGASE"/>
    <property type="match status" value="1"/>
</dbReference>
<evidence type="ECO:0000256" key="3">
    <source>
        <dbReference type="ARBA" id="ARBA00022840"/>
    </source>
</evidence>
<dbReference type="GO" id="GO:0030272">
    <property type="term" value="F:5-formyltetrahydrofolate cyclo-ligase activity"/>
    <property type="evidence" value="ECO:0007669"/>
    <property type="project" value="UniProtKB-EC"/>
</dbReference>
<evidence type="ECO:0000313" key="7">
    <source>
        <dbReference type="Proteomes" id="UP000279336"/>
    </source>
</evidence>
<proteinExistence type="inferred from homology"/>
<evidence type="ECO:0000256" key="2">
    <source>
        <dbReference type="ARBA" id="ARBA00022741"/>
    </source>
</evidence>
<evidence type="ECO:0000313" key="6">
    <source>
        <dbReference type="EMBL" id="RLP09932.1"/>
    </source>
</evidence>
<evidence type="ECO:0000256" key="1">
    <source>
        <dbReference type="ARBA" id="ARBA00010638"/>
    </source>
</evidence>
<name>A0A8B3FLU5_9ACTN</name>
<keyword evidence="4" id="KW-0460">Magnesium</keyword>
<dbReference type="NCBIfam" id="TIGR02727">
    <property type="entry name" value="MTHFS_bact"/>
    <property type="match status" value="1"/>
</dbReference>
<dbReference type="PANTHER" id="PTHR23407:SF1">
    <property type="entry name" value="5-FORMYLTETRAHYDROFOLATE CYCLO-LIGASE"/>
    <property type="match status" value="1"/>
</dbReference>
<keyword evidence="3 4" id="KW-0067">ATP-binding</keyword>
<feature type="compositionally biased region" description="Polar residues" evidence="5">
    <location>
        <begin position="251"/>
        <end position="262"/>
    </location>
</feature>
<dbReference type="Gene3D" id="3.40.50.10420">
    <property type="entry name" value="NagB/RpiA/CoA transferase-like"/>
    <property type="match status" value="1"/>
</dbReference>
<keyword evidence="2 4" id="KW-0547">Nucleotide-binding</keyword>
<dbReference type="SUPFAM" id="SSF100950">
    <property type="entry name" value="NagB/RpiA/CoA transferase-like"/>
    <property type="match status" value="1"/>
</dbReference>
<organism evidence="6 7">
    <name type="scientific">Propionibacterium australiense</name>
    <dbReference type="NCBI Taxonomy" id="119981"/>
    <lineage>
        <taxon>Bacteria</taxon>
        <taxon>Bacillati</taxon>
        <taxon>Actinomycetota</taxon>
        <taxon>Actinomycetes</taxon>
        <taxon>Propionibacteriales</taxon>
        <taxon>Propionibacteriaceae</taxon>
        <taxon>Propionibacterium</taxon>
    </lineage>
</organism>
<comment type="caution">
    <text evidence="6">The sequence shown here is derived from an EMBL/GenBank/DDBJ whole genome shotgun (WGS) entry which is preliminary data.</text>
</comment>
<keyword evidence="4" id="KW-0479">Metal-binding</keyword>
<accession>A0A8B3FLU5</accession>
<evidence type="ECO:0000256" key="5">
    <source>
        <dbReference type="SAM" id="MobiDB-lite"/>
    </source>
</evidence>
<comment type="similarity">
    <text evidence="1 4">Belongs to the 5-formyltetrahydrofolate cyclo-ligase family.</text>
</comment>
<comment type="catalytic activity">
    <reaction evidence="4">
        <text>(6S)-5-formyl-5,6,7,8-tetrahydrofolate + ATP = (6R)-5,10-methenyltetrahydrofolate + ADP + phosphate</text>
        <dbReference type="Rhea" id="RHEA:10488"/>
        <dbReference type="ChEBI" id="CHEBI:30616"/>
        <dbReference type="ChEBI" id="CHEBI:43474"/>
        <dbReference type="ChEBI" id="CHEBI:57455"/>
        <dbReference type="ChEBI" id="CHEBI:57457"/>
        <dbReference type="ChEBI" id="CHEBI:456216"/>
        <dbReference type="EC" id="6.3.3.2"/>
    </reaction>
</comment>
<dbReference type="InterPro" id="IPR024185">
    <property type="entry name" value="FTHF_cligase-like_sf"/>
</dbReference>
<dbReference type="AlphaFoldDB" id="A0A8B3FLU5"/>
<dbReference type="InterPro" id="IPR002698">
    <property type="entry name" value="FTHF_cligase"/>
</dbReference>
<dbReference type="Proteomes" id="UP000279336">
    <property type="component" value="Unassembled WGS sequence"/>
</dbReference>
<sequence>MRAGSGCGSQLLRLGFCRLHRNWLLATTEKCHGPYDMCMPQLSPDGRTARRLPLDEGTAPGNDPAGRKRAIREATRRARSTVTDAQRRADDRSRARLALELVAHDLAPGSVIACYLSVPGEPDTLELVEALRAAGHRVLVPVLGRLPDGTPRHDVAWAWYEGPQALGPGLWSIPEPTGEALPADALALADLVFVSALGVGLDGSRLGTGGGWYDRALEHARGGVPCWALVNDAEVVDRLPSEPHDHPMSGFVTSSRTKPTPA</sequence>
<protein>
    <recommendedName>
        <fullName evidence="4">5-formyltetrahydrofolate cyclo-ligase</fullName>
        <ecNumber evidence="4">6.3.3.2</ecNumber>
    </recommendedName>
</protein>
<reference evidence="6 7" key="1">
    <citation type="submission" date="2018-10" db="EMBL/GenBank/DDBJ databases">
        <title>Propionibacterium australiense Genome Sequencing and Assembly.</title>
        <authorList>
            <person name="Bernier A.-M."/>
            <person name="Bernard K."/>
        </authorList>
    </citation>
    <scope>NUCLEOTIDE SEQUENCE [LARGE SCALE GENOMIC DNA]</scope>
    <source>
        <strain evidence="6 7">NML98A078</strain>
    </source>
</reference>
<dbReference type="GO" id="GO:0005524">
    <property type="term" value="F:ATP binding"/>
    <property type="evidence" value="ECO:0007669"/>
    <property type="project" value="UniProtKB-KW"/>
</dbReference>
<dbReference type="EC" id="6.3.3.2" evidence="4"/>
<dbReference type="GO" id="GO:0046872">
    <property type="term" value="F:metal ion binding"/>
    <property type="evidence" value="ECO:0007669"/>
    <property type="project" value="UniProtKB-KW"/>
</dbReference>
<gene>
    <name evidence="6" type="ORF">D7U36_07115</name>
</gene>
<comment type="cofactor">
    <cofactor evidence="4">
        <name>Mg(2+)</name>
        <dbReference type="ChEBI" id="CHEBI:18420"/>
    </cofactor>
</comment>